<protein>
    <recommendedName>
        <fullName evidence="5">Zinc-finger domain-containing protein</fullName>
    </recommendedName>
</protein>
<evidence type="ECO:0000313" key="4">
    <source>
        <dbReference type="Proteomes" id="UP000282926"/>
    </source>
</evidence>
<organism evidence="3 4">
    <name type="scientific">Lujinxingia sediminis</name>
    <dbReference type="NCBI Taxonomy" id="2480984"/>
    <lineage>
        <taxon>Bacteria</taxon>
        <taxon>Deltaproteobacteria</taxon>
        <taxon>Bradymonadales</taxon>
        <taxon>Lujinxingiaceae</taxon>
        <taxon>Lujinxingia</taxon>
    </lineage>
</organism>
<feature type="region of interest" description="Disordered" evidence="1">
    <location>
        <begin position="193"/>
        <end position="212"/>
    </location>
</feature>
<dbReference type="RefSeq" id="WP_127781349.1">
    <property type="nucleotide sequence ID" value="NZ_SADD01000019.1"/>
</dbReference>
<dbReference type="Gene3D" id="2.60.120.1440">
    <property type="match status" value="1"/>
</dbReference>
<feature type="region of interest" description="Disordered" evidence="1">
    <location>
        <begin position="344"/>
        <end position="392"/>
    </location>
</feature>
<dbReference type="Proteomes" id="UP000282926">
    <property type="component" value="Unassembled WGS sequence"/>
</dbReference>
<sequence length="491" mass="52467">MSSNELCKKIQIDAFDLRRGELSGSDLATLDAHVEHCAGCRNYVERLGDMLDEATIWDPADPVPFDADALFSRIEQTLDAPHTGVTRGDDARLGSPGEAWPAAPPTGERPAHRLTPTGRIGPPPSGASSKATSSEDDAPNRRSASAAHLIIALAAALVAFLAWPLIFSGWVDSPDAPDAANEGVASSAEAKIAGVADSQTPSAAPTPDAAESAPTVELDALRLFASDDTRWGISVLEQGWEIEARQGTLVLEFLPDENQTLQVRFPGGEATVVGTAFYVDADQSELGVITGEVVVRGEEGDEEAVLGGSAWAEGVQRPITPTRWESVTTHVDPESHRARQALAREAARAHASTPSSADDLSAAPTRNAGITMRPPSTRPTSAKGSTARAPGPATLRLEAEEAMRRRNFAEAADRYEDLLEVLGPRDRAAATVRLDLALLYYRQLGDERRAIDHLTYFADTWPDDMAAPIAINELCRLLDDRRAQSPHCGGR</sequence>
<evidence type="ECO:0000256" key="2">
    <source>
        <dbReference type="SAM" id="Phobius"/>
    </source>
</evidence>
<feature type="transmembrane region" description="Helical" evidence="2">
    <location>
        <begin position="149"/>
        <end position="171"/>
    </location>
</feature>
<evidence type="ECO:0000256" key="1">
    <source>
        <dbReference type="SAM" id="MobiDB-lite"/>
    </source>
</evidence>
<evidence type="ECO:0000313" key="3">
    <source>
        <dbReference type="EMBL" id="RVU41048.1"/>
    </source>
</evidence>
<dbReference type="InterPro" id="IPR011990">
    <property type="entry name" value="TPR-like_helical_dom_sf"/>
</dbReference>
<dbReference type="EMBL" id="SADD01000019">
    <property type="protein sequence ID" value="RVU41048.1"/>
    <property type="molecule type" value="Genomic_DNA"/>
</dbReference>
<gene>
    <name evidence="3" type="ORF">EA187_19295</name>
</gene>
<keyword evidence="4" id="KW-1185">Reference proteome</keyword>
<name>A0ABY0CNV2_9DELT</name>
<evidence type="ECO:0008006" key="5">
    <source>
        <dbReference type="Google" id="ProtNLM"/>
    </source>
</evidence>
<dbReference type="Gene3D" id="1.25.40.10">
    <property type="entry name" value="Tetratricopeptide repeat domain"/>
    <property type="match status" value="1"/>
</dbReference>
<keyword evidence="2" id="KW-1133">Transmembrane helix</keyword>
<proteinExistence type="predicted"/>
<feature type="region of interest" description="Disordered" evidence="1">
    <location>
        <begin position="81"/>
        <end position="140"/>
    </location>
</feature>
<comment type="caution">
    <text evidence="3">The sequence shown here is derived from an EMBL/GenBank/DDBJ whole genome shotgun (WGS) entry which is preliminary data.</text>
</comment>
<accession>A0ABY0CNV2</accession>
<keyword evidence="2" id="KW-0472">Membrane</keyword>
<keyword evidence="2" id="KW-0812">Transmembrane</keyword>
<reference evidence="3 4" key="1">
    <citation type="submission" date="2019-01" db="EMBL/GenBank/DDBJ databases">
        <title>Lujinxingia litoralis gen. nov., sp. nov. and Lujinxingia sediminis gen. nov., sp. nov., new members in the order Bradymonadales, isolated from coastal sediment.</title>
        <authorList>
            <person name="Li C.-M."/>
        </authorList>
    </citation>
    <scope>NUCLEOTIDE SEQUENCE [LARGE SCALE GENOMIC DNA]</scope>
    <source>
        <strain evidence="3 4">SEH01</strain>
    </source>
</reference>